<name>A0A833C9W0_9FIRM</name>
<dbReference type="RefSeq" id="WP_127008304.1">
    <property type="nucleotide sequence ID" value="NZ_RQUZ01000010.1"/>
</dbReference>
<accession>A0A833C9W0</accession>
<dbReference type="AlphaFoldDB" id="A0A833C9W0"/>
<reference evidence="2 3" key="1">
    <citation type="submission" date="2019-09" db="EMBL/GenBank/DDBJ databases">
        <title>Draft genome sequence of 3 type strains from the CCUG.</title>
        <authorList>
            <person name="Pineiro-Iglesias B."/>
            <person name="Tunovic T."/>
            <person name="Unosson C."/>
            <person name="Inganas E."/>
            <person name="Ohlen M."/>
            <person name="Cardew S."/>
            <person name="Jensie-Markopoulos S."/>
            <person name="Salva-Serra F."/>
            <person name="Jaen-Luchoro D."/>
            <person name="Karlsson R."/>
            <person name="Svensson-Stadler L."/>
            <person name="Chun J."/>
            <person name="Moore E."/>
        </authorList>
    </citation>
    <scope>NUCLEOTIDE SEQUENCE [LARGE SCALE GENOMIC DNA]</scope>
    <source>
        <strain evidence="2 3">CCUG 65427</strain>
    </source>
</reference>
<dbReference type="EMBL" id="WBKH01000010">
    <property type="protein sequence ID" value="KAB1477207.1"/>
    <property type="molecule type" value="Genomic_DNA"/>
</dbReference>
<evidence type="ECO:0000313" key="2">
    <source>
        <dbReference type="EMBL" id="KAB1477207.1"/>
    </source>
</evidence>
<evidence type="ECO:0000256" key="1">
    <source>
        <dbReference type="SAM" id="MobiDB-lite"/>
    </source>
</evidence>
<sequence>MVRLVRLNEVQYVPSEKVAQYIEQGFIIAELEPPKPSKPIEESKSEEVEESKPEEVEEPKPKRRTAKKAVEADE</sequence>
<feature type="region of interest" description="Disordered" evidence="1">
    <location>
        <begin position="32"/>
        <end position="74"/>
    </location>
</feature>
<gene>
    <name evidence="2" type="ORF">F8R14_09430</name>
</gene>
<feature type="compositionally biased region" description="Basic and acidic residues" evidence="1">
    <location>
        <begin position="32"/>
        <end position="60"/>
    </location>
</feature>
<organism evidence="2 3">
    <name type="scientific">Veillonella seminalis</name>
    <dbReference type="NCBI Taxonomy" id="1502943"/>
    <lineage>
        <taxon>Bacteria</taxon>
        <taxon>Bacillati</taxon>
        <taxon>Bacillota</taxon>
        <taxon>Negativicutes</taxon>
        <taxon>Veillonellales</taxon>
        <taxon>Veillonellaceae</taxon>
        <taxon>Veillonella</taxon>
    </lineage>
</organism>
<comment type="caution">
    <text evidence="2">The sequence shown here is derived from an EMBL/GenBank/DDBJ whole genome shotgun (WGS) entry which is preliminary data.</text>
</comment>
<proteinExistence type="predicted"/>
<dbReference type="Proteomes" id="UP000434554">
    <property type="component" value="Unassembled WGS sequence"/>
</dbReference>
<protein>
    <submittedName>
        <fullName evidence="2">Uncharacterized protein</fullName>
    </submittedName>
</protein>
<evidence type="ECO:0000313" key="3">
    <source>
        <dbReference type="Proteomes" id="UP000434554"/>
    </source>
</evidence>
<dbReference type="GeneID" id="83055593"/>